<accession>A0A7Z8K1I3</accession>
<keyword evidence="9" id="KW-1133">Transmembrane helix</keyword>
<dbReference type="InterPro" id="IPR036097">
    <property type="entry name" value="HisK_dim/P_sf"/>
</dbReference>
<dbReference type="SMART" id="SM00388">
    <property type="entry name" value="HisKA"/>
    <property type="match status" value="1"/>
</dbReference>
<protein>
    <recommendedName>
        <fullName evidence="3">histidine kinase</fullName>
        <ecNumber evidence="3">2.7.13.3</ecNumber>
    </recommendedName>
</protein>
<sequence>MRRRGRAALLLALVPAVLGLVGAVVVLASGRSLRVVVGTPLPVALAVPGLLLTAVVLAALALARGRRRAVAAAAEAADRAGREEERAAHRRFLLRLDHEMKNPVTALRAALPGVVPDPAALDPAAARAHQTLQQQTSRLSTLVAELRKIAELETRPLEREDVDLAQVVEDAVADLRDQADASGVARTIAVQLPQAPWPLPHVRGDVDLLYLAVYNLLANALKFSPARSTVEVRGRDDDGVVEIEVADSGTGIPEHELGTVFDELARGEQARGTPGSGLGLALVRVVAGRHGGSVDLRSRPGQGTSARLRVPAG</sequence>
<dbReference type="GO" id="GO:0000155">
    <property type="term" value="F:phosphorelay sensor kinase activity"/>
    <property type="evidence" value="ECO:0007669"/>
    <property type="project" value="InterPro"/>
</dbReference>
<dbReference type="PRINTS" id="PR00344">
    <property type="entry name" value="BCTRLSENSOR"/>
</dbReference>
<feature type="region of interest" description="Disordered" evidence="8">
    <location>
        <begin position="293"/>
        <end position="313"/>
    </location>
</feature>
<evidence type="ECO:0000313" key="11">
    <source>
        <dbReference type="EMBL" id="TKR27048.1"/>
    </source>
</evidence>
<keyword evidence="7" id="KW-0902">Two-component regulatory system</keyword>
<dbReference type="InterPro" id="IPR003594">
    <property type="entry name" value="HATPase_dom"/>
</dbReference>
<reference evidence="11 12" key="1">
    <citation type="submission" date="2019-05" db="EMBL/GenBank/DDBJ databases">
        <title>Genome sequence of Cellulomonas hominis strain CS1.</title>
        <authorList>
            <person name="Belmont J."/>
            <person name="Maclea K.S."/>
        </authorList>
    </citation>
    <scope>NUCLEOTIDE SEQUENCE [LARGE SCALE GENOMIC DNA]</scope>
    <source>
        <strain evidence="11 12">CS1</strain>
    </source>
</reference>
<dbReference type="CDD" id="cd00082">
    <property type="entry name" value="HisKA"/>
    <property type="match status" value="1"/>
</dbReference>
<dbReference type="InterPro" id="IPR003661">
    <property type="entry name" value="HisK_dim/P_dom"/>
</dbReference>
<evidence type="ECO:0000256" key="3">
    <source>
        <dbReference type="ARBA" id="ARBA00012438"/>
    </source>
</evidence>
<evidence type="ECO:0000256" key="7">
    <source>
        <dbReference type="ARBA" id="ARBA00023012"/>
    </source>
</evidence>
<comment type="caution">
    <text evidence="11">The sequence shown here is derived from an EMBL/GenBank/DDBJ whole genome shotgun (WGS) entry which is preliminary data.</text>
</comment>
<comment type="subcellular location">
    <subcellularLocation>
        <location evidence="2">Cell membrane</location>
    </subcellularLocation>
</comment>
<dbReference type="Gene3D" id="1.10.287.130">
    <property type="match status" value="1"/>
</dbReference>
<evidence type="ECO:0000256" key="6">
    <source>
        <dbReference type="ARBA" id="ARBA00022777"/>
    </source>
</evidence>
<keyword evidence="9" id="KW-0472">Membrane</keyword>
<dbReference type="GO" id="GO:0005886">
    <property type="term" value="C:plasma membrane"/>
    <property type="evidence" value="ECO:0007669"/>
    <property type="project" value="UniProtKB-SubCell"/>
</dbReference>
<comment type="catalytic activity">
    <reaction evidence="1">
        <text>ATP + protein L-histidine = ADP + protein N-phospho-L-histidine.</text>
        <dbReference type="EC" id="2.7.13.3"/>
    </reaction>
</comment>
<dbReference type="EMBL" id="SZYE01000008">
    <property type="protein sequence ID" value="TKR27048.1"/>
    <property type="molecule type" value="Genomic_DNA"/>
</dbReference>
<dbReference type="Pfam" id="PF02518">
    <property type="entry name" value="HATPase_c"/>
    <property type="match status" value="1"/>
</dbReference>
<dbReference type="Pfam" id="PF00512">
    <property type="entry name" value="HisKA"/>
    <property type="match status" value="1"/>
</dbReference>
<evidence type="ECO:0000256" key="5">
    <source>
        <dbReference type="ARBA" id="ARBA00022679"/>
    </source>
</evidence>
<dbReference type="SUPFAM" id="SSF47384">
    <property type="entry name" value="Homodimeric domain of signal transducing histidine kinase"/>
    <property type="match status" value="1"/>
</dbReference>
<dbReference type="InterPro" id="IPR005467">
    <property type="entry name" value="His_kinase_dom"/>
</dbReference>
<dbReference type="SMART" id="SM00387">
    <property type="entry name" value="HATPase_c"/>
    <property type="match status" value="1"/>
</dbReference>
<dbReference type="RefSeq" id="WP_154728148.1">
    <property type="nucleotide sequence ID" value="NZ_SZYE01000008.1"/>
</dbReference>
<evidence type="ECO:0000256" key="2">
    <source>
        <dbReference type="ARBA" id="ARBA00004236"/>
    </source>
</evidence>
<evidence type="ECO:0000313" key="12">
    <source>
        <dbReference type="Proteomes" id="UP000308121"/>
    </source>
</evidence>
<gene>
    <name evidence="11" type="ORF">FA014_02595</name>
</gene>
<dbReference type="OrthoDB" id="9786919at2"/>
<keyword evidence="6 11" id="KW-0418">Kinase</keyword>
<organism evidence="11 12">
    <name type="scientific">Cellulomonas hominis</name>
    <dbReference type="NCBI Taxonomy" id="156981"/>
    <lineage>
        <taxon>Bacteria</taxon>
        <taxon>Bacillati</taxon>
        <taxon>Actinomycetota</taxon>
        <taxon>Actinomycetes</taxon>
        <taxon>Micrococcales</taxon>
        <taxon>Cellulomonadaceae</taxon>
        <taxon>Cellulomonas</taxon>
    </lineage>
</organism>
<dbReference type="EC" id="2.7.13.3" evidence="3"/>
<keyword evidence="4" id="KW-0597">Phosphoprotein</keyword>
<dbReference type="SUPFAM" id="SSF55874">
    <property type="entry name" value="ATPase domain of HSP90 chaperone/DNA topoisomerase II/histidine kinase"/>
    <property type="match status" value="1"/>
</dbReference>
<dbReference type="PROSITE" id="PS50109">
    <property type="entry name" value="HIS_KIN"/>
    <property type="match status" value="1"/>
</dbReference>
<dbReference type="InterPro" id="IPR050736">
    <property type="entry name" value="Sensor_HK_Regulatory"/>
</dbReference>
<name>A0A7Z8K1I3_9CELL</name>
<evidence type="ECO:0000256" key="9">
    <source>
        <dbReference type="SAM" id="Phobius"/>
    </source>
</evidence>
<keyword evidence="9" id="KW-0812">Transmembrane</keyword>
<keyword evidence="5" id="KW-0808">Transferase</keyword>
<dbReference type="InterPro" id="IPR004358">
    <property type="entry name" value="Sig_transdc_His_kin-like_C"/>
</dbReference>
<dbReference type="AlphaFoldDB" id="A0A7Z8K1I3"/>
<feature type="domain" description="Histidine kinase" evidence="10">
    <location>
        <begin position="95"/>
        <end position="313"/>
    </location>
</feature>
<dbReference type="InterPro" id="IPR036890">
    <property type="entry name" value="HATPase_C_sf"/>
</dbReference>
<evidence type="ECO:0000259" key="10">
    <source>
        <dbReference type="PROSITE" id="PS50109"/>
    </source>
</evidence>
<dbReference type="Proteomes" id="UP000308121">
    <property type="component" value="Unassembled WGS sequence"/>
</dbReference>
<dbReference type="PANTHER" id="PTHR43711:SF1">
    <property type="entry name" value="HISTIDINE KINASE 1"/>
    <property type="match status" value="1"/>
</dbReference>
<proteinExistence type="predicted"/>
<evidence type="ECO:0000256" key="1">
    <source>
        <dbReference type="ARBA" id="ARBA00000085"/>
    </source>
</evidence>
<dbReference type="Gene3D" id="3.30.565.10">
    <property type="entry name" value="Histidine kinase-like ATPase, C-terminal domain"/>
    <property type="match status" value="1"/>
</dbReference>
<dbReference type="CDD" id="cd00075">
    <property type="entry name" value="HATPase"/>
    <property type="match status" value="1"/>
</dbReference>
<feature type="transmembrane region" description="Helical" evidence="9">
    <location>
        <begin position="39"/>
        <end position="63"/>
    </location>
</feature>
<dbReference type="PANTHER" id="PTHR43711">
    <property type="entry name" value="TWO-COMPONENT HISTIDINE KINASE"/>
    <property type="match status" value="1"/>
</dbReference>
<evidence type="ECO:0000256" key="8">
    <source>
        <dbReference type="SAM" id="MobiDB-lite"/>
    </source>
</evidence>
<evidence type="ECO:0000256" key="4">
    <source>
        <dbReference type="ARBA" id="ARBA00022553"/>
    </source>
</evidence>